<name>A0A4C1VRC2_EUMVA</name>
<gene>
    <name evidence="1" type="ORF">EVAR_88978_1</name>
</gene>
<accession>A0A4C1VRC2</accession>
<protein>
    <submittedName>
        <fullName evidence="1">Uncharacterized protein</fullName>
    </submittedName>
</protein>
<sequence length="119" mass="13888">MRTGEVDAVPAAVRVLRENTSASWRRGRRHSSAAERWPVGGHVLHRTTYRVRYCWWVDGCETCVLYIEWNTVATSGRHGFNNIELCIIHRYLEFQVLFHELGNNDVLNLKNFIKSNDDQ</sequence>
<proteinExistence type="predicted"/>
<keyword evidence="2" id="KW-1185">Reference proteome</keyword>
<evidence type="ECO:0000313" key="1">
    <source>
        <dbReference type="EMBL" id="GBP40917.1"/>
    </source>
</evidence>
<organism evidence="1 2">
    <name type="scientific">Eumeta variegata</name>
    <name type="common">Bagworm moth</name>
    <name type="synonym">Eumeta japonica</name>
    <dbReference type="NCBI Taxonomy" id="151549"/>
    <lineage>
        <taxon>Eukaryota</taxon>
        <taxon>Metazoa</taxon>
        <taxon>Ecdysozoa</taxon>
        <taxon>Arthropoda</taxon>
        <taxon>Hexapoda</taxon>
        <taxon>Insecta</taxon>
        <taxon>Pterygota</taxon>
        <taxon>Neoptera</taxon>
        <taxon>Endopterygota</taxon>
        <taxon>Lepidoptera</taxon>
        <taxon>Glossata</taxon>
        <taxon>Ditrysia</taxon>
        <taxon>Tineoidea</taxon>
        <taxon>Psychidae</taxon>
        <taxon>Oiketicinae</taxon>
        <taxon>Eumeta</taxon>
    </lineage>
</organism>
<dbReference type="AlphaFoldDB" id="A0A4C1VRC2"/>
<comment type="caution">
    <text evidence="1">The sequence shown here is derived from an EMBL/GenBank/DDBJ whole genome shotgun (WGS) entry which is preliminary data.</text>
</comment>
<reference evidence="1 2" key="1">
    <citation type="journal article" date="2019" name="Commun. Biol.">
        <title>The bagworm genome reveals a unique fibroin gene that provides high tensile strength.</title>
        <authorList>
            <person name="Kono N."/>
            <person name="Nakamura H."/>
            <person name="Ohtoshi R."/>
            <person name="Tomita M."/>
            <person name="Numata K."/>
            <person name="Arakawa K."/>
        </authorList>
    </citation>
    <scope>NUCLEOTIDE SEQUENCE [LARGE SCALE GENOMIC DNA]</scope>
</reference>
<dbReference type="Proteomes" id="UP000299102">
    <property type="component" value="Unassembled WGS sequence"/>
</dbReference>
<evidence type="ECO:0000313" key="2">
    <source>
        <dbReference type="Proteomes" id="UP000299102"/>
    </source>
</evidence>
<dbReference type="EMBL" id="BGZK01000389">
    <property type="protein sequence ID" value="GBP40917.1"/>
    <property type="molecule type" value="Genomic_DNA"/>
</dbReference>